<feature type="region of interest" description="Disordered" evidence="1">
    <location>
        <begin position="1"/>
        <end position="24"/>
    </location>
</feature>
<protein>
    <submittedName>
        <fullName evidence="2">Uncharacterized protein</fullName>
    </submittedName>
</protein>
<dbReference type="HOGENOM" id="CLU_1154146_0_0_1"/>
<feature type="region of interest" description="Disordered" evidence="1">
    <location>
        <begin position="205"/>
        <end position="241"/>
    </location>
</feature>
<dbReference type="Proteomes" id="UP000000305">
    <property type="component" value="Unassembled WGS sequence"/>
</dbReference>
<name>E9I3U5_DAPPU</name>
<proteinExistence type="predicted"/>
<evidence type="ECO:0000256" key="1">
    <source>
        <dbReference type="SAM" id="MobiDB-lite"/>
    </source>
</evidence>
<gene>
    <name evidence="2" type="ORF">DAPPUDRAFT_274032</name>
</gene>
<dbReference type="KEGG" id="dpx:DAPPUDRAFT_274032"/>
<organism evidence="2 3">
    <name type="scientific">Daphnia pulex</name>
    <name type="common">Water flea</name>
    <dbReference type="NCBI Taxonomy" id="6669"/>
    <lineage>
        <taxon>Eukaryota</taxon>
        <taxon>Metazoa</taxon>
        <taxon>Ecdysozoa</taxon>
        <taxon>Arthropoda</taxon>
        <taxon>Crustacea</taxon>
        <taxon>Branchiopoda</taxon>
        <taxon>Diplostraca</taxon>
        <taxon>Cladocera</taxon>
        <taxon>Anomopoda</taxon>
        <taxon>Daphniidae</taxon>
        <taxon>Daphnia</taxon>
    </lineage>
</organism>
<dbReference type="AlphaFoldDB" id="E9I3U5"/>
<evidence type="ECO:0000313" key="3">
    <source>
        <dbReference type="Proteomes" id="UP000000305"/>
    </source>
</evidence>
<sequence>MENGWYDSTSAASHGRSGSSGRSRVVGNELEFASGAKVKLPPVNKECYVPPAPVAARGEDRYFQVEQPTEYRVVNKYFEEKEDECGNVIEQSDSGFGRRDERLFIEKRHLSSVAVNSREADELVQLPPVNRTCYKSRSQSRNVSRPRRIESVPGFLECEDLRRPVNTFEQSARLQGYNYANNNNNVSMIDISQEPYPEVRRFSRASYRDIKKPRNMPRQSLERPPVSVSVGVVEQQQQPEP</sequence>
<accession>E9I3U5</accession>
<feature type="compositionally biased region" description="Low complexity" evidence="1">
    <location>
        <begin position="224"/>
        <end position="241"/>
    </location>
</feature>
<dbReference type="InParanoid" id="E9I3U5"/>
<keyword evidence="3" id="KW-1185">Reference proteome</keyword>
<feature type="compositionally biased region" description="Low complexity" evidence="1">
    <location>
        <begin position="8"/>
        <end position="24"/>
    </location>
</feature>
<feature type="non-terminal residue" evidence="2">
    <location>
        <position position="241"/>
    </location>
</feature>
<evidence type="ECO:0000313" key="2">
    <source>
        <dbReference type="EMBL" id="EFX61335.1"/>
    </source>
</evidence>
<reference evidence="2 3" key="1">
    <citation type="journal article" date="2011" name="Science">
        <title>The ecoresponsive genome of Daphnia pulex.</title>
        <authorList>
            <person name="Colbourne J.K."/>
            <person name="Pfrender M.E."/>
            <person name="Gilbert D."/>
            <person name="Thomas W.K."/>
            <person name="Tucker A."/>
            <person name="Oakley T.H."/>
            <person name="Tokishita S."/>
            <person name="Aerts A."/>
            <person name="Arnold G.J."/>
            <person name="Basu M.K."/>
            <person name="Bauer D.J."/>
            <person name="Caceres C.E."/>
            <person name="Carmel L."/>
            <person name="Casola C."/>
            <person name="Choi J.H."/>
            <person name="Detter J.C."/>
            <person name="Dong Q."/>
            <person name="Dusheyko S."/>
            <person name="Eads B.D."/>
            <person name="Frohlich T."/>
            <person name="Geiler-Samerotte K.A."/>
            <person name="Gerlach D."/>
            <person name="Hatcher P."/>
            <person name="Jogdeo S."/>
            <person name="Krijgsveld J."/>
            <person name="Kriventseva E.V."/>
            <person name="Kultz D."/>
            <person name="Laforsch C."/>
            <person name="Lindquist E."/>
            <person name="Lopez J."/>
            <person name="Manak J.R."/>
            <person name="Muller J."/>
            <person name="Pangilinan J."/>
            <person name="Patwardhan R.P."/>
            <person name="Pitluck S."/>
            <person name="Pritham E.J."/>
            <person name="Rechtsteiner A."/>
            <person name="Rho M."/>
            <person name="Rogozin I.B."/>
            <person name="Sakarya O."/>
            <person name="Salamov A."/>
            <person name="Schaack S."/>
            <person name="Shapiro H."/>
            <person name="Shiga Y."/>
            <person name="Skalitzky C."/>
            <person name="Smith Z."/>
            <person name="Souvorov A."/>
            <person name="Sung W."/>
            <person name="Tang Z."/>
            <person name="Tsuchiya D."/>
            <person name="Tu H."/>
            <person name="Vos H."/>
            <person name="Wang M."/>
            <person name="Wolf Y.I."/>
            <person name="Yamagata H."/>
            <person name="Yamada T."/>
            <person name="Ye Y."/>
            <person name="Shaw J.R."/>
            <person name="Andrews J."/>
            <person name="Crease T.J."/>
            <person name="Tang H."/>
            <person name="Lucas S.M."/>
            <person name="Robertson H.M."/>
            <person name="Bork P."/>
            <person name="Koonin E.V."/>
            <person name="Zdobnov E.M."/>
            <person name="Grigoriev I.V."/>
            <person name="Lynch M."/>
            <person name="Boore J.L."/>
        </authorList>
    </citation>
    <scope>NUCLEOTIDE SEQUENCE [LARGE SCALE GENOMIC DNA]</scope>
</reference>
<dbReference type="EMBL" id="GL734749">
    <property type="protein sequence ID" value="EFX61335.1"/>
    <property type="molecule type" value="Genomic_DNA"/>
</dbReference>